<feature type="domain" description="Bacterial sugar transferase" evidence="4">
    <location>
        <begin position="120"/>
        <end position="320"/>
    </location>
</feature>
<evidence type="ECO:0000259" key="4">
    <source>
        <dbReference type="Pfam" id="PF02397"/>
    </source>
</evidence>
<feature type="region of interest" description="Disordered" evidence="2">
    <location>
        <begin position="1"/>
        <end position="34"/>
    </location>
</feature>
<dbReference type="AlphaFoldDB" id="A0A6J4KWG2"/>
<evidence type="ECO:0000256" key="3">
    <source>
        <dbReference type="SAM" id="Phobius"/>
    </source>
</evidence>
<dbReference type="PANTHER" id="PTHR30576">
    <property type="entry name" value="COLANIC BIOSYNTHESIS UDP-GLUCOSE LIPID CARRIER TRANSFERASE"/>
    <property type="match status" value="1"/>
</dbReference>
<feature type="transmembrane region" description="Helical" evidence="3">
    <location>
        <begin position="121"/>
        <end position="145"/>
    </location>
</feature>
<keyword evidence="3" id="KW-0472">Membrane</keyword>
<protein>
    <submittedName>
        <fullName evidence="5">Sugar transferase</fullName>
    </submittedName>
</protein>
<keyword evidence="5" id="KW-0808">Transferase</keyword>
<sequence length="326" mass="36109">MDAIPTNPERNAARRTPAQGIPLDRARGRLTPAQGTPLRSVAAMPMRTPAQGITVSGAMYTGAAAARRTPIGVRVPTPLSASLTDAEQAIERVPQADNARAVTPVLGDVIPRSRSEIASRVVNVLIAVVALVLLAPVLLLVALVVKVSSRGPIFYLQTRVGLDRRWNATSALYNRRTQDLGGRVFTIYKFRSMFTDAERHGKAVWATRNDPRVTPVGKVLRKTRLDELPQLINVIKGDMNIVGPRPERPSIFVRLREDIDGYAMRQRAKPGITGWAQINHSYDSCIEDVKKKVAYDLEYLQNQSMWEDVKIMAKTIPVMLFRKGGW</sequence>
<dbReference type="Pfam" id="PF02397">
    <property type="entry name" value="Bac_transf"/>
    <property type="match status" value="1"/>
</dbReference>
<evidence type="ECO:0000256" key="1">
    <source>
        <dbReference type="ARBA" id="ARBA00006464"/>
    </source>
</evidence>
<dbReference type="GO" id="GO:0016780">
    <property type="term" value="F:phosphotransferase activity, for other substituted phosphate groups"/>
    <property type="evidence" value="ECO:0007669"/>
    <property type="project" value="TreeGrafter"/>
</dbReference>
<evidence type="ECO:0000313" key="5">
    <source>
        <dbReference type="EMBL" id="CAA9316758.1"/>
    </source>
</evidence>
<name>A0A6J4KWG2_9BACT</name>
<accession>A0A6J4KWG2</accession>
<dbReference type="PANTHER" id="PTHR30576:SF0">
    <property type="entry name" value="UNDECAPRENYL-PHOSPHATE N-ACETYLGALACTOSAMINYL 1-PHOSPHATE TRANSFERASE-RELATED"/>
    <property type="match status" value="1"/>
</dbReference>
<keyword evidence="3" id="KW-1133">Transmembrane helix</keyword>
<organism evidence="5">
    <name type="scientific">uncultured Gemmatimonadaceae bacterium</name>
    <dbReference type="NCBI Taxonomy" id="246130"/>
    <lineage>
        <taxon>Bacteria</taxon>
        <taxon>Pseudomonadati</taxon>
        <taxon>Gemmatimonadota</taxon>
        <taxon>Gemmatimonadia</taxon>
        <taxon>Gemmatimonadales</taxon>
        <taxon>Gemmatimonadaceae</taxon>
        <taxon>environmental samples</taxon>
    </lineage>
</organism>
<gene>
    <name evidence="5" type="ORF">AVDCRST_MAG40-1273</name>
</gene>
<evidence type="ECO:0000256" key="2">
    <source>
        <dbReference type="SAM" id="MobiDB-lite"/>
    </source>
</evidence>
<comment type="similarity">
    <text evidence="1">Belongs to the bacterial sugar transferase family.</text>
</comment>
<dbReference type="InterPro" id="IPR003362">
    <property type="entry name" value="Bact_transf"/>
</dbReference>
<proteinExistence type="inferred from homology"/>
<dbReference type="EMBL" id="CADCTX010000390">
    <property type="protein sequence ID" value="CAA9316758.1"/>
    <property type="molecule type" value="Genomic_DNA"/>
</dbReference>
<reference evidence="5" key="1">
    <citation type="submission" date="2020-02" db="EMBL/GenBank/DDBJ databases">
        <authorList>
            <person name="Meier V. D."/>
        </authorList>
    </citation>
    <scope>NUCLEOTIDE SEQUENCE</scope>
    <source>
        <strain evidence="5">AVDCRST_MAG40</strain>
    </source>
</reference>
<keyword evidence="3" id="KW-0812">Transmembrane</keyword>